<organism evidence="3 4">
    <name type="scientific">Sulfurimonas marina</name>
    <dbReference type="NCBI Taxonomy" id="2590551"/>
    <lineage>
        <taxon>Bacteria</taxon>
        <taxon>Pseudomonadati</taxon>
        <taxon>Campylobacterota</taxon>
        <taxon>Epsilonproteobacteria</taxon>
        <taxon>Campylobacterales</taxon>
        <taxon>Sulfurimonadaceae</taxon>
        <taxon>Sulfurimonas</taxon>
    </lineage>
</organism>
<evidence type="ECO:0000256" key="2">
    <source>
        <dbReference type="SAM" id="Phobius"/>
    </source>
</evidence>
<dbReference type="EMBL" id="CP041165">
    <property type="protein sequence ID" value="QOP40308.1"/>
    <property type="molecule type" value="Genomic_DNA"/>
</dbReference>
<feature type="transmembrane region" description="Helical" evidence="2">
    <location>
        <begin position="28"/>
        <end position="48"/>
    </location>
</feature>
<feature type="coiled-coil region" evidence="1">
    <location>
        <begin position="62"/>
        <end position="89"/>
    </location>
</feature>
<dbReference type="KEGG" id="smax:FJR03_00545"/>
<keyword evidence="2" id="KW-0812">Transmembrane</keyword>
<evidence type="ECO:0000313" key="3">
    <source>
        <dbReference type="EMBL" id="QOP40308.1"/>
    </source>
</evidence>
<dbReference type="RefSeq" id="WP_193113739.1">
    <property type="nucleotide sequence ID" value="NZ_CP041165.1"/>
</dbReference>
<evidence type="ECO:0000256" key="1">
    <source>
        <dbReference type="SAM" id="Coils"/>
    </source>
</evidence>
<dbReference type="AlphaFoldDB" id="A0A7M3V975"/>
<dbReference type="Proteomes" id="UP000593910">
    <property type="component" value="Chromosome"/>
</dbReference>
<evidence type="ECO:0008006" key="5">
    <source>
        <dbReference type="Google" id="ProtNLM"/>
    </source>
</evidence>
<name>A0A7M3V975_9BACT</name>
<accession>A0A7M3V975</accession>
<reference evidence="3 4" key="1">
    <citation type="submission" date="2019-06" db="EMBL/GenBank/DDBJ databases">
        <title>Sulfurimonas gotlandica sp. nov., a chemoautotrophic and psychrotolerant epsilonproteobacterium isolated from a pelagic redoxcline, and an emended description of the genus Sulfurimonas.</title>
        <authorList>
            <person name="Wang S."/>
            <person name="Jiang L."/>
            <person name="Shao Z."/>
        </authorList>
    </citation>
    <scope>NUCLEOTIDE SEQUENCE [LARGE SCALE GENOMIC DNA]</scope>
    <source>
        <strain evidence="3 4">B2</strain>
    </source>
</reference>
<evidence type="ECO:0000313" key="4">
    <source>
        <dbReference type="Proteomes" id="UP000593910"/>
    </source>
</evidence>
<keyword evidence="1" id="KW-0175">Coiled coil</keyword>
<sequence>MQNEELFEEIDNEQNVVQRYLGLSLKKFFILVFLVIAFGIYLGIILYGTNSVEVLLNLQDYETYLQNEVVRLKSENAELQREYFELKEISAQ</sequence>
<gene>
    <name evidence="3" type="ORF">FJR03_00545</name>
</gene>
<protein>
    <recommendedName>
        <fullName evidence="5">Septum formation initiator</fullName>
    </recommendedName>
</protein>
<proteinExistence type="predicted"/>
<keyword evidence="2" id="KW-1133">Transmembrane helix</keyword>
<keyword evidence="2" id="KW-0472">Membrane</keyword>
<keyword evidence="4" id="KW-1185">Reference proteome</keyword>